<dbReference type="InterPro" id="IPR000715">
    <property type="entry name" value="Glycosyl_transferase_4"/>
</dbReference>
<gene>
    <name evidence="9" type="ORF">CO179_00070</name>
</gene>
<evidence type="ECO:0000256" key="6">
    <source>
        <dbReference type="ARBA" id="ARBA00023136"/>
    </source>
</evidence>
<comment type="cofactor">
    <cofactor evidence="7">
        <name>Mg(2+)</name>
        <dbReference type="ChEBI" id="CHEBI:18420"/>
    </cofactor>
</comment>
<feature type="transmembrane region" description="Helical" evidence="8">
    <location>
        <begin position="198"/>
        <end position="217"/>
    </location>
</feature>
<keyword evidence="2" id="KW-1003">Cell membrane</keyword>
<name>A0A2M7X5H3_UNCKA</name>
<dbReference type="GO" id="GO:0016780">
    <property type="term" value="F:phosphotransferase activity, for other substituted phosphate groups"/>
    <property type="evidence" value="ECO:0007669"/>
    <property type="project" value="InterPro"/>
</dbReference>
<evidence type="ECO:0000256" key="3">
    <source>
        <dbReference type="ARBA" id="ARBA00022679"/>
    </source>
</evidence>
<feature type="transmembrane region" description="Helical" evidence="8">
    <location>
        <begin position="168"/>
        <end position="186"/>
    </location>
</feature>
<feature type="transmembrane region" description="Helical" evidence="8">
    <location>
        <begin position="70"/>
        <end position="88"/>
    </location>
</feature>
<evidence type="ECO:0000256" key="5">
    <source>
        <dbReference type="ARBA" id="ARBA00022989"/>
    </source>
</evidence>
<evidence type="ECO:0000256" key="1">
    <source>
        <dbReference type="ARBA" id="ARBA00004651"/>
    </source>
</evidence>
<dbReference type="PANTHER" id="PTHR22926:SF3">
    <property type="entry name" value="UNDECAPRENYL-PHOSPHATE ALPHA-N-ACETYLGLUCOSAMINYL 1-PHOSPHATE TRANSFERASE"/>
    <property type="match status" value="1"/>
</dbReference>
<dbReference type="EMBL" id="PFWZ01000003">
    <property type="protein sequence ID" value="PJA41412.1"/>
    <property type="molecule type" value="Genomic_DNA"/>
</dbReference>
<keyword evidence="6 8" id="KW-0472">Membrane</keyword>
<comment type="caution">
    <text evidence="9">The sequence shown here is derived from an EMBL/GenBank/DDBJ whole genome shotgun (WGS) entry which is preliminary data.</text>
</comment>
<protein>
    <recommendedName>
        <fullName evidence="11">Undecaprenyl-phosphate alpha-N-acetylglucosaminyl 1-phosphate transferase</fullName>
    </recommendedName>
</protein>
<evidence type="ECO:0000313" key="9">
    <source>
        <dbReference type="EMBL" id="PJA41412.1"/>
    </source>
</evidence>
<sequence>MYLIIFSTSFLISLLLTPIVKKLAIKTNFVDDPTRLHPAILHTTILPRAGGIAMFIAFTITSILFAQRDVLLWGILAGSLVNVTVGTLDDKYDIAPLFRLGFQVLTGIIVVIAGVSFYTTNPFTGDATYFDMWNIVINNFTLVIPGDILLIFWVMLLENTTNWTKGASQLPGVATVAFLTIAAVALKYQAGNPYQVQTAILAVAAAGSVLAFFPFNYPPEKMLPGFGASTFIGFLLAVLAVLSGGKVAALLVVFAIPIIDAMLVGTKRILSGKSPLHNDREHLYHFLLDAGWNKQKIIWLYMITG</sequence>
<reference evidence="10" key="1">
    <citation type="submission" date="2017-09" db="EMBL/GenBank/DDBJ databases">
        <title>Depth-based differentiation of microbial function through sediment-hosted aquifers and enrichment of novel symbionts in the deep terrestrial subsurface.</title>
        <authorList>
            <person name="Probst A.J."/>
            <person name="Ladd B."/>
            <person name="Jarett J.K."/>
            <person name="Geller-Mcgrath D.E."/>
            <person name="Sieber C.M.K."/>
            <person name="Emerson J.B."/>
            <person name="Anantharaman K."/>
            <person name="Thomas B.C."/>
            <person name="Malmstrom R."/>
            <person name="Stieglmeier M."/>
            <person name="Klingl A."/>
            <person name="Woyke T."/>
            <person name="Ryan C.M."/>
            <person name="Banfield J.F."/>
        </authorList>
    </citation>
    <scope>NUCLEOTIDE SEQUENCE [LARGE SCALE GENOMIC DNA]</scope>
</reference>
<proteinExistence type="predicted"/>
<evidence type="ECO:0000313" key="10">
    <source>
        <dbReference type="Proteomes" id="UP000231195"/>
    </source>
</evidence>
<accession>A0A2M7X5H3</accession>
<dbReference type="GO" id="GO:0046872">
    <property type="term" value="F:metal ion binding"/>
    <property type="evidence" value="ECO:0007669"/>
    <property type="project" value="UniProtKB-KW"/>
</dbReference>
<evidence type="ECO:0000256" key="2">
    <source>
        <dbReference type="ARBA" id="ARBA00022475"/>
    </source>
</evidence>
<keyword evidence="7" id="KW-0479">Metal-binding</keyword>
<keyword evidence="7" id="KW-0460">Magnesium</keyword>
<keyword evidence="4 8" id="KW-0812">Transmembrane</keyword>
<feature type="binding site" evidence="7">
    <location>
        <position position="162"/>
    </location>
    <ligand>
        <name>Mg(2+)</name>
        <dbReference type="ChEBI" id="CHEBI:18420"/>
    </ligand>
</feature>
<organism evidence="9 10">
    <name type="scientific">candidate division WWE3 bacterium CG_4_9_14_3_um_filter_39_7</name>
    <dbReference type="NCBI Taxonomy" id="1975080"/>
    <lineage>
        <taxon>Bacteria</taxon>
        <taxon>Katanobacteria</taxon>
    </lineage>
</organism>
<dbReference type="GO" id="GO:0005886">
    <property type="term" value="C:plasma membrane"/>
    <property type="evidence" value="ECO:0007669"/>
    <property type="project" value="UniProtKB-SubCell"/>
</dbReference>
<dbReference type="GO" id="GO:0009103">
    <property type="term" value="P:lipopolysaccharide biosynthetic process"/>
    <property type="evidence" value="ECO:0007669"/>
    <property type="project" value="TreeGrafter"/>
</dbReference>
<dbReference type="GO" id="GO:0044038">
    <property type="term" value="P:cell wall macromolecule biosynthetic process"/>
    <property type="evidence" value="ECO:0007669"/>
    <property type="project" value="TreeGrafter"/>
</dbReference>
<dbReference type="GO" id="GO:0071555">
    <property type="term" value="P:cell wall organization"/>
    <property type="evidence" value="ECO:0007669"/>
    <property type="project" value="TreeGrafter"/>
</dbReference>
<feature type="non-terminal residue" evidence="9">
    <location>
        <position position="305"/>
    </location>
</feature>
<dbReference type="Proteomes" id="UP000231195">
    <property type="component" value="Unassembled WGS sequence"/>
</dbReference>
<evidence type="ECO:0000256" key="8">
    <source>
        <dbReference type="SAM" id="Phobius"/>
    </source>
</evidence>
<keyword evidence="3" id="KW-0808">Transferase</keyword>
<evidence type="ECO:0008006" key="11">
    <source>
        <dbReference type="Google" id="ProtNLM"/>
    </source>
</evidence>
<feature type="transmembrane region" description="Helical" evidence="8">
    <location>
        <begin position="45"/>
        <end position="65"/>
    </location>
</feature>
<dbReference type="PANTHER" id="PTHR22926">
    <property type="entry name" value="PHOSPHO-N-ACETYLMURAMOYL-PENTAPEPTIDE-TRANSFERASE"/>
    <property type="match status" value="1"/>
</dbReference>
<dbReference type="AlphaFoldDB" id="A0A2M7X5H3"/>
<dbReference type="CDD" id="cd06853">
    <property type="entry name" value="GT_WecA_like"/>
    <property type="match status" value="1"/>
</dbReference>
<comment type="subcellular location">
    <subcellularLocation>
        <location evidence="1">Cell membrane</location>
        <topology evidence="1">Multi-pass membrane protein</topology>
    </subcellularLocation>
</comment>
<keyword evidence="5 8" id="KW-1133">Transmembrane helix</keyword>
<evidence type="ECO:0000256" key="7">
    <source>
        <dbReference type="PIRSR" id="PIRSR600715-1"/>
    </source>
</evidence>
<feature type="transmembrane region" description="Helical" evidence="8">
    <location>
        <begin position="100"/>
        <end position="120"/>
    </location>
</feature>
<evidence type="ECO:0000256" key="4">
    <source>
        <dbReference type="ARBA" id="ARBA00022692"/>
    </source>
</evidence>
<feature type="transmembrane region" description="Helical" evidence="8">
    <location>
        <begin position="132"/>
        <end position="156"/>
    </location>
</feature>
<dbReference type="Pfam" id="PF00953">
    <property type="entry name" value="Glycos_transf_4"/>
    <property type="match status" value="1"/>
</dbReference>